<feature type="domain" description="MrpA C-terminal/MbhD" evidence="7">
    <location>
        <begin position="14"/>
        <end position="79"/>
    </location>
</feature>
<feature type="transmembrane region" description="Helical" evidence="6">
    <location>
        <begin position="6"/>
        <end position="25"/>
    </location>
</feature>
<evidence type="ECO:0000256" key="6">
    <source>
        <dbReference type="SAM" id="Phobius"/>
    </source>
</evidence>
<dbReference type="EMBL" id="PKTG01000083">
    <property type="protein sequence ID" value="PLX17665.1"/>
    <property type="molecule type" value="Genomic_DNA"/>
</dbReference>
<keyword evidence="3 6" id="KW-0812">Transmembrane</keyword>
<dbReference type="InterPro" id="IPR025383">
    <property type="entry name" value="MrpA_C/MbhD"/>
</dbReference>
<dbReference type="Proteomes" id="UP000234857">
    <property type="component" value="Unassembled WGS sequence"/>
</dbReference>
<feature type="transmembrane region" description="Helical" evidence="6">
    <location>
        <begin position="55"/>
        <end position="74"/>
    </location>
</feature>
<feature type="transmembrane region" description="Helical" evidence="6">
    <location>
        <begin position="32"/>
        <end position="49"/>
    </location>
</feature>
<keyword evidence="2" id="KW-1003">Cell membrane</keyword>
<organism evidence="8 9">
    <name type="scientific">Muiribacterium halophilum</name>
    <dbReference type="NCBI Taxonomy" id="2053465"/>
    <lineage>
        <taxon>Bacteria</taxon>
        <taxon>Candidatus Muiribacteriota</taxon>
        <taxon>Candidatus Muiribacteriia</taxon>
        <taxon>Candidatus Muiribacteriales</taxon>
        <taxon>Candidatus Muiribacteriaceae</taxon>
        <taxon>Candidatus Muiribacterium</taxon>
    </lineage>
</organism>
<dbReference type="AlphaFoldDB" id="A0A2N5ZG35"/>
<evidence type="ECO:0000256" key="3">
    <source>
        <dbReference type="ARBA" id="ARBA00022692"/>
    </source>
</evidence>
<gene>
    <name evidence="8" type="ORF">C0601_06450</name>
</gene>
<evidence type="ECO:0000256" key="4">
    <source>
        <dbReference type="ARBA" id="ARBA00022989"/>
    </source>
</evidence>
<evidence type="ECO:0000256" key="2">
    <source>
        <dbReference type="ARBA" id="ARBA00022475"/>
    </source>
</evidence>
<protein>
    <recommendedName>
        <fullName evidence="7">MrpA C-terminal/MbhD domain-containing protein</fullName>
    </recommendedName>
</protein>
<keyword evidence="5 6" id="KW-0472">Membrane</keyword>
<reference evidence="8 9" key="1">
    <citation type="submission" date="2017-11" db="EMBL/GenBank/DDBJ databases">
        <title>Genome-resolved metagenomics identifies genetic mobility, metabolic interactions, and unexpected diversity in perchlorate-reducing communities.</title>
        <authorList>
            <person name="Barnum T.P."/>
            <person name="Figueroa I.A."/>
            <person name="Carlstrom C.I."/>
            <person name="Lucas L.N."/>
            <person name="Engelbrektson A.L."/>
            <person name="Coates J.D."/>
        </authorList>
    </citation>
    <scope>NUCLEOTIDE SEQUENCE [LARGE SCALE GENOMIC DNA]</scope>
    <source>
        <strain evidence="8">BM706</strain>
    </source>
</reference>
<comment type="subcellular location">
    <subcellularLocation>
        <location evidence="1">Cell membrane</location>
        <topology evidence="1">Multi-pass membrane protein</topology>
    </subcellularLocation>
</comment>
<evidence type="ECO:0000256" key="1">
    <source>
        <dbReference type="ARBA" id="ARBA00004651"/>
    </source>
</evidence>
<evidence type="ECO:0000313" key="9">
    <source>
        <dbReference type="Proteomes" id="UP000234857"/>
    </source>
</evidence>
<evidence type="ECO:0000256" key="5">
    <source>
        <dbReference type="ARBA" id="ARBA00023136"/>
    </source>
</evidence>
<dbReference type="GO" id="GO:0005886">
    <property type="term" value="C:plasma membrane"/>
    <property type="evidence" value="ECO:0007669"/>
    <property type="project" value="UniProtKB-SubCell"/>
</dbReference>
<evidence type="ECO:0000259" key="7">
    <source>
        <dbReference type="Pfam" id="PF13244"/>
    </source>
</evidence>
<dbReference type="Pfam" id="PF13244">
    <property type="entry name" value="MbhD"/>
    <property type="match status" value="1"/>
</dbReference>
<comment type="caution">
    <text evidence="8">The sequence shown here is derived from an EMBL/GenBank/DDBJ whole genome shotgun (WGS) entry which is preliminary data.</text>
</comment>
<accession>A0A2N5ZG35</accession>
<keyword evidence="4 6" id="KW-1133">Transmembrane helix</keyword>
<evidence type="ECO:0000313" key="8">
    <source>
        <dbReference type="EMBL" id="PLX17665.1"/>
    </source>
</evidence>
<proteinExistence type="predicted"/>
<name>A0A2N5ZG35_MUIH1</name>
<sequence length="83" mass="9093">MFQKGAYVKIIVDILLLITALKIVFARNNKNALIFLSVFSMILSLAYLFTNAPDVALTEAALGCGLSVIIYIIAIKKTSEDKI</sequence>